<dbReference type="AlphaFoldDB" id="A0A7W6LRU3"/>
<protein>
    <submittedName>
        <fullName evidence="1">Uncharacterized protein</fullName>
    </submittedName>
</protein>
<organism evidence="1 2">
    <name type="scientific">Sphingobium scionense</name>
    <dbReference type="NCBI Taxonomy" id="1404341"/>
    <lineage>
        <taxon>Bacteria</taxon>
        <taxon>Pseudomonadati</taxon>
        <taxon>Pseudomonadota</taxon>
        <taxon>Alphaproteobacteria</taxon>
        <taxon>Sphingomonadales</taxon>
        <taxon>Sphingomonadaceae</taxon>
        <taxon>Sphingobium</taxon>
    </lineage>
</organism>
<evidence type="ECO:0000313" key="1">
    <source>
        <dbReference type="EMBL" id="MBB4148222.1"/>
    </source>
</evidence>
<name>A0A7W6LRU3_9SPHN</name>
<proteinExistence type="predicted"/>
<sequence>MGLRKGGLDVRYDAFEISHHIGIGKSQDLIAMCAAIFCTLGVMGRAEIVAFPIQLDDELEFSAQEIGEIGADRHLAAELVAEFLAAKLLP</sequence>
<evidence type="ECO:0000313" key="2">
    <source>
        <dbReference type="Proteomes" id="UP000590524"/>
    </source>
</evidence>
<dbReference type="Proteomes" id="UP000590524">
    <property type="component" value="Unassembled WGS sequence"/>
</dbReference>
<reference evidence="1 2" key="1">
    <citation type="submission" date="2020-08" db="EMBL/GenBank/DDBJ databases">
        <title>Genomic Encyclopedia of Type Strains, Phase IV (KMG-IV): sequencing the most valuable type-strain genomes for metagenomic binning, comparative biology and taxonomic classification.</title>
        <authorList>
            <person name="Goeker M."/>
        </authorList>
    </citation>
    <scope>NUCLEOTIDE SEQUENCE [LARGE SCALE GENOMIC DNA]</scope>
    <source>
        <strain evidence="1 2">DSM 19371</strain>
    </source>
</reference>
<dbReference type="EMBL" id="JACIEU010000007">
    <property type="protein sequence ID" value="MBB4148222.1"/>
    <property type="molecule type" value="Genomic_DNA"/>
</dbReference>
<keyword evidence="2" id="KW-1185">Reference proteome</keyword>
<accession>A0A7W6LRU3</accession>
<comment type="caution">
    <text evidence="1">The sequence shown here is derived from an EMBL/GenBank/DDBJ whole genome shotgun (WGS) entry which is preliminary data.</text>
</comment>
<gene>
    <name evidence="1" type="ORF">GGQ90_002001</name>
</gene>